<evidence type="ECO:0008006" key="2">
    <source>
        <dbReference type="Google" id="ProtNLM"/>
    </source>
</evidence>
<comment type="caution">
    <text evidence="1">The sequence shown here is derived from an EMBL/GenBank/DDBJ whole genome shotgun (WGS) entry which is preliminary data.</text>
</comment>
<dbReference type="AlphaFoldDB" id="X1MRK1"/>
<proteinExistence type="predicted"/>
<accession>X1MRK1</accession>
<dbReference type="EMBL" id="BARV01003582">
    <property type="protein sequence ID" value="GAI08979.1"/>
    <property type="molecule type" value="Genomic_DNA"/>
</dbReference>
<feature type="non-terminal residue" evidence="1">
    <location>
        <position position="108"/>
    </location>
</feature>
<gene>
    <name evidence="1" type="ORF">S06H3_08476</name>
</gene>
<reference evidence="1" key="1">
    <citation type="journal article" date="2014" name="Front. Microbiol.">
        <title>High frequency of phylogenetically diverse reductive dehalogenase-homologous genes in deep subseafloor sedimentary metagenomes.</title>
        <authorList>
            <person name="Kawai M."/>
            <person name="Futagami T."/>
            <person name="Toyoda A."/>
            <person name="Takaki Y."/>
            <person name="Nishi S."/>
            <person name="Hori S."/>
            <person name="Arai W."/>
            <person name="Tsubouchi T."/>
            <person name="Morono Y."/>
            <person name="Uchiyama I."/>
            <person name="Ito T."/>
            <person name="Fujiyama A."/>
            <person name="Inagaki F."/>
            <person name="Takami H."/>
        </authorList>
    </citation>
    <scope>NUCLEOTIDE SEQUENCE</scope>
    <source>
        <strain evidence="1">Expedition CK06-06</strain>
    </source>
</reference>
<evidence type="ECO:0000313" key="1">
    <source>
        <dbReference type="EMBL" id="GAI08979.1"/>
    </source>
</evidence>
<organism evidence="1">
    <name type="scientific">marine sediment metagenome</name>
    <dbReference type="NCBI Taxonomy" id="412755"/>
    <lineage>
        <taxon>unclassified sequences</taxon>
        <taxon>metagenomes</taxon>
        <taxon>ecological metagenomes</taxon>
    </lineage>
</organism>
<name>X1MRK1_9ZZZZ</name>
<sequence length="108" mass="11680">MFGTEQKGIAAITAVIIVAASIGAGVATPVIVDAADVDPDSPFYGLERLGEQIRMVGGEDQMKERWGEYVSLVNRGKGLAYRSILETFVEKMHDVVPGDVETKQEIVQ</sequence>
<protein>
    <recommendedName>
        <fullName evidence="2">DUF5667 domain-containing protein</fullName>
    </recommendedName>
</protein>